<dbReference type="GO" id="GO:0005829">
    <property type="term" value="C:cytosol"/>
    <property type="evidence" value="ECO:0007669"/>
    <property type="project" value="TreeGrafter"/>
</dbReference>
<accession>A0AA87RER5</accession>
<evidence type="ECO:0000313" key="3">
    <source>
        <dbReference type="EMBL" id="GEK81351.1"/>
    </source>
</evidence>
<proteinExistence type="predicted"/>
<evidence type="ECO:0000259" key="2">
    <source>
        <dbReference type="PROSITE" id="PS51194"/>
    </source>
</evidence>
<dbReference type="InterPro" id="IPR021835">
    <property type="entry name" value="DUF3427"/>
</dbReference>
<dbReference type="EMBL" id="BJUU01000025">
    <property type="protein sequence ID" value="GEK81351.1"/>
    <property type="molecule type" value="Genomic_DNA"/>
</dbReference>
<dbReference type="PROSITE" id="PS51192">
    <property type="entry name" value="HELICASE_ATP_BIND_1"/>
    <property type="match status" value="1"/>
</dbReference>
<dbReference type="InterPro" id="IPR027417">
    <property type="entry name" value="P-loop_NTPase"/>
</dbReference>
<gene>
    <name evidence="3" type="ORF">ABA31_27020</name>
</gene>
<dbReference type="SMART" id="SM00487">
    <property type="entry name" value="DEXDc"/>
    <property type="match status" value="1"/>
</dbReference>
<organism evidence="3 4">
    <name type="scientific">Agrococcus baldri</name>
    <dbReference type="NCBI Taxonomy" id="153730"/>
    <lineage>
        <taxon>Bacteria</taxon>
        <taxon>Bacillati</taxon>
        <taxon>Actinomycetota</taxon>
        <taxon>Actinomycetes</taxon>
        <taxon>Micrococcales</taxon>
        <taxon>Microbacteriaceae</taxon>
        <taxon>Agrococcus</taxon>
    </lineage>
</organism>
<evidence type="ECO:0000259" key="1">
    <source>
        <dbReference type="PROSITE" id="PS51192"/>
    </source>
</evidence>
<evidence type="ECO:0000313" key="4">
    <source>
        <dbReference type="Proteomes" id="UP000321749"/>
    </source>
</evidence>
<dbReference type="CDD" id="cd18799">
    <property type="entry name" value="SF2_C_EcoAI-like"/>
    <property type="match status" value="1"/>
</dbReference>
<dbReference type="PANTHER" id="PTHR47396:SF1">
    <property type="entry name" value="ATP-DEPENDENT HELICASE IRC3-RELATED"/>
    <property type="match status" value="1"/>
</dbReference>
<dbReference type="InterPro" id="IPR058403">
    <property type="entry name" value="DUF8090"/>
</dbReference>
<dbReference type="CDD" id="cd18032">
    <property type="entry name" value="DEXHc_RE_I_III_res"/>
    <property type="match status" value="1"/>
</dbReference>
<dbReference type="Gene3D" id="3.40.50.300">
    <property type="entry name" value="P-loop containing nucleotide triphosphate hydrolases"/>
    <property type="match status" value="2"/>
</dbReference>
<dbReference type="Pfam" id="PF13091">
    <property type="entry name" value="PLDc_2"/>
    <property type="match status" value="1"/>
</dbReference>
<dbReference type="Gene3D" id="3.30.870.10">
    <property type="entry name" value="Endonuclease Chain A"/>
    <property type="match status" value="1"/>
</dbReference>
<protein>
    <submittedName>
        <fullName evidence="3">Helicase</fullName>
    </submittedName>
</protein>
<dbReference type="SUPFAM" id="SSF56024">
    <property type="entry name" value="Phospholipase D/nuclease"/>
    <property type="match status" value="1"/>
</dbReference>
<dbReference type="GO" id="GO:0003677">
    <property type="term" value="F:DNA binding"/>
    <property type="evidence" value="ECO:0007669"/>
    <property type="project" value="InterPro"/>
</dbReference>
<comment type="caution">
    <text evidence="3">The sequence shown here is derived from an EMBL/GenBank/DDBJ whole genome shotgun (WGS) entry which is preliminary data.</text>
</comment>
<dbReference type="CDD" id="cd09204">
    <property type="entry name" value="PLDc_N_DEXD_b2"/>
    <property type="match status" value="1"/>
</dbReference>
<feature type="domain" description="Helicase C-terminal" evidence="2">
    <location>
        <begin position="455"/>
        <end position="620"/>
    </location>
</feature>
<dbReference type="InterPro" id="IPR001650">
    <property type="entry name" value="Helicase_C-like"/>
</dbReference>
<dbReference type="SUPFAM" id="SSF52540">
    <property type="entry name" value="P-loop containing nucleoside triphosphate hydrolases"/>
    <property type="match status" value="1"/>
</dbReference>
<dbReference type="InterPro" id="IPR006935">
    <property type="entry name" value="Helicase/UvrB_N"/>
</dbReference>
<dbReference type="GO" id="GO:0005524">
    <property type="term" value="F:ATP binding"/>
    <property type="evidence" value="ECO:0007669"/>
    <property type="project" value="InterPro"/>
</dbReference>
<dbReference type="Pfam" id="PF11907">
    <property type="entry name" value="DUF3427"/>
    <property type="match status" value="1"/>
</dbReference>
<dbReference type="GO" id="GO:0004386">
    <property type="term" value="F:helicase activity"/>
    <property type="evidence" value="ECO:0007669"/>
    <property type="project" value="UniProtKB-KW"/>
</dbReference>
<dbReference type="RefSeq" id="WP_146796746.1">
    <property type="nucleotide sequence ID" value="NZ_BJUU01000025.1"/>
</dbReference>
<dbReference type="SMART" id="SM00490">
    <property type="entry name" value="HELICc"/>
    <property type="match status" value="1"/>
</dbReference>
<dbReference type="Pfam" id="PF26350">
    <property type="entry name" value="DUF8090"/>
    <property type="match status" value="1"/>
</dbReference>
<keyword evidence="3" id="KW-0347">Helicase</keyword>
<dbReference type="Pfam" id="PF00271">
    <property type="entry name" value="Helicase_C"/>
    <property type="match status" value="1"/>
</dbReference>
<keyword evidence="3" id="KW-0067">ATP-binding</keyword>
<keyword evidence="3" id="KW-0378">Hydrolase</keyword>
<sequence>MSLEQVDVSALQLDVNYGYLSRSASAPKKTHPQVIVNSDGTSMLRALREELKQSSSFTFSVAFISPGAIALLKQELVEYAGRGRIVTSDYLGFNSPAAFGELLNLARLGFDVRLHEQTDFHPKGYVFEHAEHVTAIVGSSNLTKAALVSNHEWNLRVSSGPESDLTDQFGDLVERQLANSVPLTQDWVDRYAEHYVPMARREQSPVERALRRRVERDPTTNRDALQRVDTFTQDTDPPTKHIVPNAMQQEALLAIDSIRKEGKRRAVVISATGTGKTILSALDVRSVSPKRLLFVVHREQILDRAIEEFRRVMEAPADQFGKLTGTSKQTGARYLFATVQTLARSDVLNTFAPEAFDYILLDEVHRAGAKQHRAVIDHFKPEFLLGMTATPERSDGFNVFELFDFNVPYEIRLNKALEADMLAPFHYYGVTDVEFADGSTIDELSSVSKLASSIRVNHIVDAITTYGHAGVGVRGLMFCSRKDEAYELSAALNEQVIYGHRLRTVALTGDDSIERRERIVEQLEAGELDYILTVDIFNEGVDIPSVNQVVMLRQTQSAIVFVQQLGRGLRKAPGKDYLVVIDFIGNYANNYLIPVALFGDESLNRESVRQHLVSAEEVGVIAGMSSVRFDRIAQARVLHSISQTKFDSWQNLKAAIDTLANRLGHTPALMDFLRFETTDPVVVATKAGNYPALVERLVKEGAGLTEAESRSLNLLSAEVLPAKRRTELLMLQLLLTRGRMTFDQLRSEFASAEVAGSAAAVESAAGTLTLDFHTEAERQKYVAPIVVRDTDGGLAVTPEFDSSYRESMAFRSAVDDLLATGMALVEQRYDETRPFTPGKLYSRKDACRLLRWKKNVTSTIYGYRVDQATRTCPIFVTLHKSDGITASTAYEDALLNPSTMLWYTRSRRTLQSGEVAAIVSNSVDLHVFAKKDDADGTNFYYLGKANAESPEQTTMPDDSSKLLSVVRMLLHFDEPVDTAIFDYFQPAVTI</sequence>
<dbReference type="Proteomes" id="UP000321749">
    <property type="component" value="Unassembled WGS sequence"/>
</dbReference>
<dbReference type="InterPro" id="IPR050742">
    <property type="entry name" value="Helicase_Restrict-Modif_Enz"/>
</dbReference>
<keyword evidence="3" id="KW-0547">Nucleotide-binding</keyword>
<dbReference type="GO" id="GO:0016787">
    <property type="term" value="F:hydrolase activity"/>
    <property type="evidence" value="ECO:0007669"/>
    <property type="project" value="InterPro"/>
</dbReference>
<dbReference type="AlphaFoldDB" id="A0AA87RER5"/>
<dbReference type="InterPro" id="IPR014001">
    <property type="entry name" value="Helicase_ATP-bd"/>
</dbReference>
<dbReference type="Pfam" id="PF04851">
    <property type="entry name" value="ResIII"/>
    <property type="match status" value="1"/>
</dbReference>
<dbReference type="PANTHER" id="PTHR47396">
    <property type="entry name" value="TYPE I RESTRICTION ENZYME ECOKI R PROTEIN"/>
    <property type="match status" value="1"/>
</dbReference>
<name>A0AA87RER5_9MICO</name>
<reference evidence="3 4" key="1">
    <citation type="submission" date="2019-07" db="EMBL/GenBank/DDBJ databases">
        <title>Whole genome shotgun sequence of Agrococcus baldri NBRC 103055.</title>
        <authorList>
            <person name="Hosoyama A."/>
            <person name="Uohara A."/>
            <person name="Ohji S."/>
            <person name="Ichikawa N."/>
        </authorList>
    </citation>
    <scope>NUCLEOTIDE SEQUENCE [LARGE SCALE GENOMIC DNA]</scope>
    <source>
        <strain evidence="3 4">NBRC 103055</strain>
    </source>
</reference>
<dbReference type="PROSITE" id="PS51194">
    <property type="entry name" value="HELICASE_CTER"/>
    <property type="match status" value="1"/>
</dbReference>
<feature type="domain" description="Helicase ATP-binding" evidence="1">
    <location>
        <begin position="257"/>
        <end position="409"/>
    </location>
</feature>
<keyword evidence="4" id="KW-1185">Reference proteome</keyword>
<dbReference type="InterPro" id="IPR025202">
    <property type="entry name" value="PLD-like_dom"/>
</dbReference>